<dbReference type="GO" id="GO:0003887">
    <property type="term" value="F:DNA-directed DNA polymerase activity"/>
    <property type="evidence" value="ECO:0007669"/>
    <property type="project" value="InterPro"/>
</dbReference>
<dbReference type="SMART" id="SM00479">
    <property type="entry name" value="EXOIII"/>
    <property type="match status" value="1"/>
</dbReference>
<sequence length="302" mass="34684">MIVLTLTDCPPALRGELTRWLLEVNTGVYVGKVSARVRDHIWHRVQEQAVKGRATMVFSTGKGEQRLDFRTHNADWEPIDFDGLKLMLRPSSSRLAKRYEKSADQLHSGYSKASKFLKARQMSRRDPFPAWNDYVVIDVETTGLSPYQDEILEIGAIKVRNHEVIGQYQTLIKINGKIPQDVAKLTGITDEMLEQQGKPLKEALTEFMEFVQDLPVIVHNSDFDYAFLRAACGRFGLPLFSNRRLDTLAMARRFVDHVANFRLETLLEHFGIEVTGLHRSLNDCFAAMQLYMKLNEIRQNEK</sequence>
<dbReference type="InterPro" id="IPR010152">
    <property type="entry name" value="CRISPR-assoc_prot_Cas2_sub"/>
</dbReference>
<dbReference type="NCBIfam" id="TIGR01873">
    <property type="entry name" value="cas_CT1978"/>
    <property type="match status" value="1"/>
</dbReference>
<accession>A0A1Y3PCU9</accession>
<keyword evidence="2" id="KW-0378">Hydrolase</keyword>
<evidence type="ECO:0000259" key="4">
    <source>
        <dbReference type="SMART" id="SM00479"/>
    </source>
</evidence>
<dbReference type="InterPro" id="IPR013520">
    <property type="entry name" value="Ribonucl_H"/>
</dbReference>
<reference evidence="6" key="1">
    <citation type="submission" date="2016-06" db="EMBL/GenBank/DDBJ databases">
        <authorList>
            <person name="Nascimento L."/>
            <person name="Pereira R.V."/>
            <person name="Martins L.F."/>
            <person name="Quaggio R.B."/>
            <person name="Silva A.M."/>
            <person name="Setubal J.C."/>
        </authorList>
    </citation>
    <scope>NUCLEOTIDE SEQUENCE [LARGE SCALE GENOMIC DNA]</scope>
</reference>
<name>A0A1Y3PCU9_9BACI</name>
<dbReference type="GO" id="GO:0005829">
    <property type="term" value="C:cytosol"/>
    <property type="evidence" value="ECO:0007669"/>
    <property type="project" value="TreeGrafter"/>
</dbReference>
<dbReference type="GO" id="GO:0006260">
    <property type="term" value="P:DNA replication"/>
    <property type="evidence" value="ECO:0007669"/>
    <property type="project" value="InterPro"/>
</dbReference>
<comment type="caution">
    <text evidence="5">The sequence shown here is derived from an EMBL/GenBank/DDBJ whole genome shotgun (WGS) entry which is preliminary data.</text>
</comment>
<dbReference type="CDD" id="cd06127">
    <property type="entry name" value="DEDDh"/>
    <property type="match status" value="1"/>
</dbReference>
<dbReference type="Proteomes" id="UP000196475">
    <property type="component" value="Unassembled WGS sequence"/>
</dbReference>
<dbReference type="InterPro" id="IPR036397">
    <property type="entry name" value="RNaseH_sf"/>
</dbReference>
<dbReference type="PANTHER" id="PTHR30231:SF4">
    <property type="entry name" value="PROTEIN NEN2"/>
    <property type="match status" value="1"/>
</dbReference>
<dbReference type="GO" id="GO:0003677">
    <property type="term" value="F:DNA binding"/>
    <property type="evidence" value="ECO:0007669"/>
    <property type="project" value="InterPro"/>
</dbReference>
<protein>
    <submittedName>
        <fullName evidence="5">Type I-E CRISPR-associated endoribonuclease Cas2</fullName>
    </submittedName>
</protein>
<dbReference type="Pfam" id="PF09707">
    <property type="entry name" value="Cas_Cas2CT1978"/>
    <property type="match status" value="1"/>
</dbReference>
<dbReference type="SUPFAM" id="SSF53098">
    <property type="entry name" value="Ribonuclease H-like"/>
    <property type="match status" value="1"/>
</dbReference>
<feature type="domain" description="Exonuclease" evidence="4">
    <location>
        <begin position="133"/>
        <end position="300"/>
    </location>
</feature>
<dbReference type="Pfam" id="PF00929">
    <property type="entry name" value="RNase_T"/>
    <property type="match status" value="1"/>
</dbReference>
<proteinExistence type="predicted"/>
<organism evidence="5 6">
    <name type="scientific">Bacillus thermozeamaize</name>
    <dbReference type="NCBI Taxonomy" id="230954"/>
    <lineage>
        <taxon>Bacteria</taxon>
        <taxon>Bacillati</taxon>
        <taxon>Bacillota</taxon>
        <taxon>Bacilli</taxon>
        <taxon>Bacillales</taxon>
        <taxon>Bacillaceae</taxon>
        <taxon>Bacillus</taxon>
    </lineage>
</organism>
<dbReference type="CDD" id="cd09755">
    <property type="entry name" value="Cas2_I-E"/>
    <property type="match status" value="1"/>
</dbReference>
<dbReference type="EMBL" id="LZRT01000111">
    <property type="protein sequence ID" value="OUM85153.1"/>
    <property type="molecule type" value="Genomic_DNA"/>
</dbReference>
<gene>
    <name evidence="5" type="ORF">BAA01_15385</name>
</gene>
<evidence type="ECO:0000256" key="2">
    <source>
        <dbReference type="ARBA" id="ARBA00022801"/>
    </source>
</evidence>
<dbReference type="FunFam" id="3.30.420.10:FF:000045">
    <property type="entry name" value="3'-5' exonuclease DinG"/>
    <property type="match status" value="1"/>
</dbReference>
<keyword evidence="1" id="KW-0540">Nuclease</keyword>
<dbReference type="Gene3D" id="3.30.420.10">
    <property type="entry name" value="Ribonuclease H-like superfamily/Ribonuclease H"/>
    <property type="match status" value="1"/>
</dbReference>
<dbReference type="PANTHER" id="PTHR30231">
    <property type="entry name" value="DNA POLYMERASE III SUBUNIT EPSILON"/>
    <property type="match status" value="1"/>
</dbReference>
<evidence type="ECO:0000313" key="6">
    <source>
        <dbReference type="Proteomes" id="UP000196475"/>
    </source>
</evidence>
<evidence type="ECO:0000256" key="3">
    <source>
        <dbReference type="ARBA" id="ARBA00022839"/>
    </source>
</evidence>
<evidence type="ECO:0000256" key="1">
    <source>
        <dbReference type="ARBA" id="ARBA00022722"/>
    </source>
</evidence>
<dbReference type="AlphaFoldDB" id="A0A1Y3PCU9"/>
<evidence type="ECO:0000313" key="5">
    <source>
        <dbReference type="EMBL" id="OUM85153.1"/>
    </source>
</evidence>
<keyword evidence="3" id="KW-0269">Exonuclease</keyword>
<dbReference type="GO" id="GO:0008408">
    <property type="term" value="F:3'-5' exonuclease activity"/>
    <property type="evidence" value="ECO:0007669"/>
    <property type="project" value="TreeGrafter"/>
</dbReference>
<dbReference type="NCBIfam" id="TIGR00573">
    <property type="entry name" value="dnaq"/>
    <property type="match status" value="1"/>
</dbReference>
<dbReference type="Gene3D" id="3.30.70.240">
    <property type="match status" value="1"/>
</dbReference>
<dbReference type="InterPro" id="IPR006054">
    <property type="entry name" value="DnaQ"/>
</dbReference>
<dbReference type="InterPro" id="IPR012337">
    <property type="entry name" value="RNaseH-like_sf"/>
</dbReference>